<feature type="transmembrane region" description="Helical" evidence="1">
    <location>
        <begin position="125"/>
        <end position="146"/>
    </location>
</feature>
<evidence type="ECO:0000313" key="3">
    <source>
        <dbReference type="EMBL" id="KAG0272423.1"/>
    </source>
</evidence>
<accession>A0AAD4D9E3</accession>
<proteinExistence type="predicted"/>
<feature type="transmembrane region" description="Helical" evidence="1">
    <location>
        <begin position="65"/>
        <end position="86"/>
    </location>
</feature>
<organism evidence="3 4">
    <name type="scientific">Linnemannia exigua</name>
    <dbReference type="NCBI Taxonomy" id="604196"/>
    <lineage>
        <taxon>Eukaryota</taxon>
        <taxon>Fungi</taxon>
        <taxon>Fungi incertae sedis</taxon>
        <taxon>Mucoromycota</taxon>
        <taxon>Mortierellomycotina</taxon>
        <taxon>Mortierellomycetes</taxon>
        <taxon>Mortierellales</taxon>
        <taxon>Mortierellaceae</taxon>
        <taxon>Linnemannia</taxon>
    </lineage>
</organism>
<keyword evidence="1" id="KW-1133">Transmembrane helix</keyword>
<gene>
    <name evidence="3" type="ORF">BGZ95_011824</name>
</gene>
<name>A0AAD4D9E3_9FUNG</name>
<dbReference type="Proteomes" id="UP001194580">
    <property type="component" value="Unassembled WGS sequence"/>
</dbReference>
<dbReference type="EMBL" id="JAAAIL010000929">
    <property type="protein sequence ID" value="KAG0272423.1"/>
    <property type="molecule type" value="Genomic_DNA"/>
</dbReference>
<evidence type="ECO:0000256" key="1">
    <source>
        <dbReference type="SAM" id="Phobius"/>
    </source>
</evidence>
<evidence type="ECO:0000313" key="4">
    <source>
        <dbReference type="Proteomes" id="UP001194580"/>
    </source>
</evidence>
<keyword evidence="2" id="KW-0732">Signal</keyword>
<protein>
    <recommendedName>
        <fullName evidence="5">Tetraspanin</fullName>
    </recommendedName>
</protein>
<sequence length="174" mass="18974">MVFLISLIALVLGGFSLWATLRQADADQTSKISGYVTTGIYGLLGASGLFSVMCKVYPLAKNFSVLWWTVTVLSTLLNIASIVIAATSQKENVRAVCRVEIRADPAKYNPLTLEDDVDSCYKTGLIIIGVALAVQCIIMSLCGWVASRYVGEVKHMHDHENNTQAQIQMAYPKA</sequence>
<feature type="transmembrane region" description="Helical" evidence="1">
    <location>
        <begin position="34"/>
        <end position="53"/>
    </location>
</feature>
<keyword evidence="4" id="KW-1185">Reference proteome</keyword>
<keyword evidence="1" id="KW-0472">Membrane</keyword>
<feature type="signal peptide" evidence="2">
    <location>
        <begin position="1"/>
        <end position="26"/>
    </location>
</feature>
<dbReference type="AlphaFoldDB" id="A0AAD4D9E3"/>
<reference evidence="3" key="1">
    <citation type="journal article" date="2020" name="Fungal Divers.">
        <title>Resolving the Mortierellaceae phylogeny through synthesis of multi-gene phylogenetics and phylogenomics.</title>
        <authorList>
            <person name="Vandepol N."/>
            <person name="Liber J."/>
            <person name="Desiro A."/>
            <person name="Na H."/>
            <person name="Kennedy M."/>
            <person name="Barry K."/>
            <person name="Grigoriev I.V."/>
            <person name="Miller A.N."/>
            <person name="O'Donnell K."/>
            <person name="Stajich J.E."/>
            <person name="Bonito G."/>
        </authorList>
    </citation>
    <scope>NUCLEOTIDE SEQUENCE</scope>
    <source>
        <strain evidence="3">NRRL 28262</strain>
    </source>
</reference>
<evidence type="ECO:0000256" key="2">
    <source>
        <dbReference type="SAM" id="SignalP"/>
    </source>
</evidence>
<comment type="caution">
    <text evidence="3">The sequence shown here is derived from an EMBL/GenBank/DDBJ whole genome shotgun (WGS) entry which is preliminary data.</text>
</comment>
<evidence type="ECO:0008006" key="5">
    <source>
        <dbReference type="Google" id="ProtNLM"/>
    </source>
</evidence>
<feature type="chain" id="PRO_5041969205" description="Tetraspanin" evidence="2">
    <location>
        <begin position="27"/>
        <end position="174"/>
    </location>
</feature>
<keyword evidence="1" id="KW-0812">Transmembrane</keyword>